<dbReference type="EMBL" id="MWUU01000005">
    <property type="protein sequence ID" value="PCF55808.1"/>
    <property type="molecule type" value="Genomic_DNA"/>
</dbReference>
<evidence type="ECO:0000256" key="2">
    <source>
        <dbReference type="ARBA" id="ARBA00001947"/>
    </source>
</evidence>
<dbReference type="PANTHER" id="PTHR21666:SF270">
    <property type="entry name" value="MUREIN HYDROLASE ACTIVATOR ENVC"/>
    <property type="match status" value="1"/>
</dbReference>
<organism evidence="8 9">
    <name type="scientific">Staphylococcus delphini</name>
    <dbReference type="NCBI Taxonomy" id="53344"/>
    <lineage>
        <taxon>Bacteria</taxon>
        <taxon>Bacillati</taxon>
        <taxon>Bacillota</taxon>
        <taxon>Bacilli</taxon>
        <taxon>Bacillales</taxon>
        <taxon>Staphylococcaceae</taxon>
        <taxon>Staphylococcus</taxon>
        <taxon>Staphylococcus intermedius group</taxon>
    </lineage>
</organism>
<dbReference type="CDD" id="cd12797">
    <property type="entry name" value="M23_peptidase"/>
    <property type="match status" value="1"/>
</dbReference>
<keyword evidence="5" id="KW-0645">Protease</keyword>
<dbReference type="SUPFAM" id="SSF51261">
    <property type="entry name" value="Duplicated hybrid motif"/>
    <property type="match status" value="1"/>
</dbReference>
<dbReference type="InterPro" id="IPR011055">
    <property type="entry name" value="Dup_hybrid_motif"/>
</dbReference>
<dbReference type="PANTHER" id="PTHR21666">
    <property type="entry name" value="PEPTIDASE-RELATED"/>
    <property type="match status" value="1"/>
</dbReference>
<name>A0A2A4GYK7_9STAP</name>
<evidence type="ECO:0000256" key="6">
    <source>
        <dbReference type="SAM" id="Phobius"/>
    </source>
</evidence>
<gene>
    <name evidence="8" type="ORF">B5C08_04925</name>
</gene>
<evidence type="ECO:0000256" key="3">
    <source>
        <dbReference type="ARBA" id="ARBA00006646"/>
    </source>
</evidence>
<keyword evidence="5" id="KW-0482">Metalloprotease</keyword>
<feature type="domain" description="M23ase beta-sheet core" evidence="7">
    <location>
        <begin position="67"/>
        <end position="158"/>
    </location>
</feature>
<dbReference type="InterPro" id="IPR050570">
    <property type="entry name" value="Cell_wall_metabolism_enzyme"/>
</dbReference>
<keyword evidence="6" id="KW-0812">Transmembrane</keyword>
<keyword evidence="6" id="KW-1133">Transmembrane helix</keyword>
<evidence type="ECO:0000256" key="4">
    <source>
        <dbReference type="ARBA" id="ARBA00012322"/>
    </source>
</evidence>
<comment type="similarity">
    <text evidence="3">Belongs to the peptidase M23B family.</text>
</comment>
<protein>
    <recommendedName>
        <fullName evidence="4">lysostaphin</fullName>
        <ecNumber evidence="4">3.4.24.75</ecNumber>
    </recommendedName>
</protein>
<dbReference type="AlphaFoldDB" id="A0A2A4GYK7"/>
<evidence type="ECO:0000259" key="7">
    <source>
        <dbReference type="Pfam" id="PF01551"/>
    </source>
</evidence>
<evidence type="ECO:0000256" key="1">
    <source>
        <dbReference type="ARBA" id="ARBA00001667"/>
    </source>
</evidence>
<feature type="transmembrane region" description="Helical" evidence="6">
    <location>
        <begin position="6"/>
        <end position="25"/>
    </location>
</feature>
<evidence type="ECO:0000256" key="5">
    <source>
        <dbReference type="ARBA" id="ARBA00023049"/>
    </source>
</evidence>
<evidence type="ECO:0000313" key="9">
    <source>
        <dbReference type="Proteomes" id="UP000218335"/>
    </source>
</evidence>
<comment type="catalytic activity">
    <reaction evidence="1">
        <text>Hydrolysis of the -Gly-|-Gly- bond in the pentaglycine inter-peptide link joining staphylococcal cell wall peptidoglycans.</text>
        <dbReference type="EC" id="3.4.24.75"/>
    </reaction>
</comment>
<dbReference type="EC" id="3.4.24.75" evidence="4"/>
<dbReference type="RefSeq" id="WP_026066938.1">
    <property type="nucleotide sequence ID" value="NZ_MWRM01000005.1"/>
</dbReference>
<sequence>MKQWFFSLLFLGIVIVIAVTVVMHYDSIQHETSNRYHTLSDSFFNQDRKTHGFGTYNRDLSFNGDNRHYGNDYRLPEDTPVLAPTNGTVTRTFKDKLGGNVLEIREDNGQYFQWFMHLNEFKVKAGDTVAAGDVIALSGNTGEQTTGPHLHFQRMHGGVGNRFAEDPDDFVDELPDQQRSLYRLN</sequence>
<evidence type="ECO:0000313" key="8">
    <source>
        <dbReference type="EMBL" id="PCF55808.1"/>
    </source>
</evidence>
<proteinExistence type="inferred from homology"/>
<dbReference type="GO" id="GO:0006508">
    <property type="term" value="P:proteolysis"/>
    <property type="evidence" value="ECO:0007669"/>
    <property type="project" value="UniProtKB-KW"/>
</dbReference>
<reference evidence="8 9" key="1">
    <citation type="journal article" date="2017" name="PLoS ONE">
        <title>Development of a real-time PCR for detection of Staphylococcus pseudintermedius using a novel automated comparison of whole-genome sequences.</title>
        <authorList>
            <person name="Verstappen K.M."/>
            <person name="Huijbregts L."/>
            <person name="Spaninks M."/>
            <person name="Wagenaar J.A."/>
            <person name="Fluit A.C."/>
            <person name="Duim B."/>
        </authorList>
    </citation>
    <scope>NUCLEOTIDE SEQUENCE [LARGE SCALE GENOMIC DNA]</scope>
    <source>
        <strain evidence="8 9">215070706401-1</strain>
    </source>
</reference>
<dbReference type="Pfam" id="PF01551">
    <property type="entry name" value="Peptidase_M23"/>
    <property type="match status" value="1"/>
</dbReference>
<keyword evidence="6" id="KW-0472">Membrane</keyword>
<dbReference type="GO" id="GO:0004222">
    <property type="term" value="F:metalloendopeptidase activity"/>
    <property type="evidence" value="ECO:0007669"/>
    <property type="project" value="TreeGrafter"/>
</dbReference>
<dbReference type="Gene3D" id="2.70.70.10">
    <property type="entry name" value="Glucose Permease (Domain IIA)"/>
    <property type="match status" value="1"/>
</dbReference>
<keyword evidence="5" id="KW-0378">Hydrolase</keyword>
<accession>A0A2A4GYK7</accession>
<dbReference type="Proteomes" id="UP000218335">
    <property type="component" value="Unassembled WGS sequence"/>
</dbReference>
<dbReference type="InterPro" id="IPR016047">
    <property type="entry name" value="M23ase_b-sheet_dom"/>
</dbReference>
<comment type="cofactor">
    <cofactor evidence="2">
        <name>Zn(2+)</name>
        <dbReference type="ChEBI" id="CHEBI:29105"/>
    </cofactor>
</comment>
<comment type="caution">
    <text evidence="8">The sequence shown here is derived from an EMBL/GenBank/DDBJ whole genome shotgun (WGS) entry which is preliminary data.</text>
</comment>